<keyword evidence="2" id="KW-1133">Transmembrane helix</keyword>
<comment type="caution">
    <text evidence="3">The sequence shown here is derived from an EMBL/GenBank/DDBJ whole genome shotgun (WGS) entry which is preliminary data.</text>
</comment>
<proteinExistence type="predicted"/>
<reference evidence="3" key="1">
    <citation type="submission" date="2024-01" db="EMBL/GenBank/DDBJ databases">
        <authorList>
            <person name="Webb A."/>
        </authorList>
    </citation>
    <scope>NUCLEOTIDE SEQUENCE</scope>
    <source>
        <strain evidence="3">Pm1</strain>
    </source>
</reference>
<dbReference type="AlphaFoldDB" id="A0AAV1T959"/>
<keyword evidence="2" id="KW-0812">Transmembrane</keyword>
<name>A0AAV1T959_9STRA</name>
<keyword evidence="2" id="KW-0472">Membrane</keyword>
<gene>
    <name evidence="3" type="ORF">PM001_LOCUS4146</name>
</gene>
<accession>A0AAV1T959</accession>
<dbReference type="Proteomes" id="UP001162060">
    <property type="component" value="Unassembled WGS sequence"/>
</dbReference>
<organism evidence="3 4">
    <name type="scientific">Peronospora matthiolae</name>
    <dbReference type="NCBI Taxonomy" id="2874970"/>
    <lineage>
        <taxon>Eukaryota</taxon>
        <taxon>Sar</taxon>
        <taxon>Stramenopiles</taxon>
        <taxon>Oomycota</taxon>
        <taxon>Peronosporomycetes</taxon>
        <taxon>Peronosporales</taxon>
        <taxon>Peronosporaceae</taxon>
        <taxon>Peronospora</taxon>
    </lineage>
</organism>
<evidence type="ECO:0000256" key="1">
    <source>
        <dbReference type="SAM" id="MobiDB-lite"/>
    </source>
</evidence>
<protein>
    <recommendedName>
        <fullName evidence="5">Transmembrane protein</fullName>
    </recommendedName>
</protein>
<sequence length="346" mass="39429">MTRLGLSESMRSTASVDGTEPIGRLTHLRPLLNLTEAPTLPRAAGKPSSEHETERKFSFCASLNLLRFILGGILAIVLFFTDFDVLPFPSGTRRSSTSQVGEQFDQLERSISLLLRGTVELTTTADNFLQRSQEVHAKAFARTEMLYNFSNRSFVEEAKVQAEEHSQVMRDALQYYAHQEQKILETKGRLDPMQVSLSMKSSVRPVRSIWYGDKREVTENGREMDATNAVTNFVNKNRHVGRTDDHRLHPKSTSVPMDVGEKCSNRQTSVKQPTLYRSVLFYVAVAFASAGYLWNTIVKTEEKKTESAKWSWSPVPKVLNELMKMLRAQVVRWFDGARRRIKSYRS</sequence>
<feature type="transmembrane region" description="Helical" evidence="2">
    <location>
        <begin position="275"/>
        <end position="294"/>
    </location>
</feature>
<feature type="transmembrane region" description="Helical" evidence="2">
    <location>
        <begin position="65"/>
        <end position="86"/>
    </location>
</feature>
<evidence type="ECO:0000313" key="4">
    <source>
        <dbReference type="Proteomes" id="UP001162060"/>
    </source>
</evidence>
<feature type="region of interest" description="Disordered" evidence="1">
    <location>
        <begin position="241"/>
        <end position="261"/>
    </location>
</feature>
<evidence type="ECO:0000256" key="2">
    <source>
        <dbReference type="SAM" id="Phobius"/>
    </source>
</evidence>
<evidence type="ECO:0008006" key="5">
    <source>
        <dbReference type="Google" id="ProtNLM"/>
    </source>
</evidence>
<evidence type="ECO:0000313" key="3">
    <source>
        <dbReference type="EMBL" id="CAK7910439.1"/>
    </source>
</evidence>
<dbReference type="EMBL" id="CAKLBY020000035">
    <property type="protein sequence ID" value="CAK7910439.1"/>
    <property type="molecule type" value="Genomic_DNA"/>
</dbReference>